<comment type="caution">
    <text evidence="2">The sequence shown here is derived from an EMBL/GenBank/DDBJ whole genome shotgun (WGS) entry which is preliminary data.</text>
</comment>
<feature type="chain" id="PRO_5041997261" description="Secreted protein" evidence="1">
    <location>
        <begin position="18"/>
        <end position="72"/>
    </location>
</feature>
<evidence type="ECO:0008006" key="4">
    <source>
        <dbReference type="Google" id="ProtNLM"/>
    </source>
</evidence>
<keyword evidence="1" id="KW-0732">Signal</keyword>
<evidence type="ECO:0000313" key="2">
    <source>
        <dbReference type="EMBL" id="KAK3687370.1"/>
    </source>
</evidence>
<reference evidence="2" key="2">
    <citation type="submission" date="2023-06" db="EMBL/GenBank/DDBJ databases">
        <authorList>
            <consortium name="Lawrence Berkeley National Laboratory"/>
            <person name="Haridas S."/>
            <person name="Hensen N."/>
            <person name="Bonometti L."/>
            <person name="Westerberg I."/>
            <person name="Brannstrom I.O."/>
            <person name="Guillou S."/>
            <person name="Cros-Aarteil S."/>
            <person name="Calhoun S."/>
            <person name="Kuo A."/>
            <person name="Mondo S."/>
            <person name="Pangilinan J."/>
            <person name="Riley R."/>
            <person name="Labutti K."/>
            <person name="Andreopoulos B."/>
            <person name="Lipzen A."/>
            <person name="Chen C."/>
            <person name="Yanf M."/>
            <person name="Daum C."/>
            <person name="Ng V."/>
            <person name="Clum A."/>
            <person name="Steindorff A."/>
            <person name="Ohm R."/>
            <person name="Martin F."/>
            <person name="Silar P."/>
            <person name="Natvig D."/>
            <person name="Lalanne C."/>
            <person name="Gautier V."/>
            <person name="Ament-Velasquez S.L."/>
            <person name="Kruys A."/>
            <person name="Hutchinson M.I."/>
            <person name="Powell A.J."/>
            <person name="Barry K."/>
            <person name="Miller A.N."/>
            <person name="Grigoriev I.V."/>
            <person name="Debuchy R."/>
            <person name="Gladieux P."/>
            <person name="Thoren M.H."/>
            <person name="Johannesson H."/>
        </authorList>
    </citation>
    <scope>NUCLEOTIDE SEQUENCE</scope>
    <source>
        <strain evidence="2">CBS 314.62</strain>
    </source>
</reference>
<evidence type="ECO:0000256" key="1">
    <source>
        <dbReference type="SAM" id="SignalP"/>
    </source>
</evidence>
<dbReference type="EMBL" id="JAULSO010000002">
    <property type="protein sequence ID" value="KAK3687370.1"/>
    <property type="molecule type" value="Genomic_DNA"/>
</dbReference>
<keyword evidence="3" id="KW-1185">Reference proteome</keyword>
<sequence length="72" mass="8511">MLLLLFLLLFLASEGVAFSRPAEGRLRLLLSMWCDTNRRRCLMLDAFLVPPDFFGQYKKLRVCRLVFRTQDE</sequence>
<feature type="signal peptide" evidence="1">
    <location>
        <begin position="1"/>
        <end position="17"/>
    </location>
</feature>
<name>A0AAE0X7D6_9PEZI</name>
<gene>
    <name evidence="2" type="ORF">B0T22DRAFT_457089</name>
</gene>
<accession>A0AAE0X7D6</accession>
<organism evidence="2 3">
    <name type="scientific">Podospora appendiculata</name>
    <dbReference type="NCBI Taxonomy" id="314037"/>
    <lineage>
        <taxon>Eukaryota</taxon>
        <taxon>Fungi</taxon>
        <taxon>Dikarya</taxon>
        <taxon>Ascomycota</taxon>
        <taxon>Pezizomycotina</taxon>
        <taxon>Sordariomycetes</taxon>
        <taxon>Sordariomycetidae</taxon>
        <taxon>Sordariales</taxon>
        <taxon>Podosporaceae</taxon>
        <taxon>Podospora</taxon>
    </lineage>
</organism>
<evidence type="ECO:0000313" key="3">
    <source>
        <dbReference type="Proteomes" id="UP001270362"/>
    </source>
</evidence>
<protein>
    <recommendedName>
        <fullName evidence="4">Secreted protein</fullName>
    </recommendedName>
</protein>
<dbReference type="AlphaFoldDB" id="A0AAE0X7D6"/>
<reference evidence="2" key="1">
    <citation type="journal article" date="2023" name="Mol. Phylogenet. Evol.">
        <title>Genome-scale phylogeny and comparative genomics of the fungal order Sordariales.</title>
        <authorList>
            <person name="Hensen N."/>
            <person name="Bonometti L."/>
            <person name="Westerberg I."/>
            <person name="Brannstrom I.O."/>
            <person name="Guillou S."/>
            <person name="Cros-Aarteil S."/>
            <person name="Calhoun S."/>
            <person name="Haridas S."/>
            <person name="Kuo A."/>
            <person name="Mondo S."/>
            <person name="Pangilinan J."/>
            <person name="Riley R."/>
            <person name="LaButti K."/>
            <person name="Andreopoulos B."/>
            <person name="Lipzen A."/>
            <person name="Chen C."/>
            <person name="Yan M."/>
            <person name="Daum C."/>
            <person name="Ng V."/>
            <person name="Clum A."/>
            <person name="Steindorff A."/>
            <person name="Ohm R.A."/>
            <person name="Martin F."/>
            <person name="Silar P."/>
            <person name="Natvig D.O."/>
            <person name="Lalanne C."/>
            <person name="Gautier V."/>
            <person name="Ament-Velasquez S.L."/>
            <person name="Kruys A."/>
            <person name="Hutchinson M.I."/>
            <person name="Powell A.J."/>
            <person name="Barry K."/>
            <person name="Miller A.N."/>
            <person name="Grigoriev I.V."/>
            <person name="Debuchy R."/>
            <person name="Gladieux P."/>
            <person name="Hiltunen Thoren M."/>
            <person name="Johannesson H."/>
        </authorList>
    </citation>
    <scope>NUCLEOTIDE SEQUENCE</scope>
    <source>
        <strain evidence="2">CBS 314.62</strain>
    </source>
</reference>
<proteinExistence type="predicted"/>
<dbReference type="Proteomes" id="UP001270362">
    <property type="component" value="Unassembled WGS sequence"/>
</dbReference>